<dbReference type="OrthoDB" id="10473303at2759"/>
<dbReference type="Proteomes" id="UP000886653">
    <property type="component" value="Unassembled WGS sequence"/>
</dbReference>
<gene>
    <name evidence="1" type="ORF">CROQUDRAFT_47320</name>
</gene>
<sequence length="465" mass="47747">MIINFLPCTIWKQVFVDLYVNLLVKLQVLLKIIVAGGQSDACRTSIISLTSPLKAVLSVFINAGVDVHAMIGARVDLDLLASIGVSLGINANIGAGAILGSGINSKTNVGAKAIVGSGSSAKATAAVSASTDVSAKFDLCANLMVKLGPSFEDACKTKNTNVIINGLVDLKASIVDLGAKVNVGVGVWVFVNLYVQLMVKLQVLLKTISAGGQADSCRDSILSLDAPLKVLLTVFINAGIDVHAAIGVHVNLDFLASIGISLGINAQVGAQVGQKAGSGFGGSNSKPNVGAGVTVGSGTSDDASGAVPASTDVSAKFDTCLNLMVKLGPSFKEACKTKNTNVIINGLADLKASIVDLGVKINAGISPFHQVFVDLYIQLLVKLQALLKIISAGGQIDSCRESILSLTDPLKVILDVFIKAGIDVRAAIGPHVNLNFFASIGIPVGIFGSLFDKVGSILGGLSKIF</sequence>
<proteinExistence type="predicted"/>
<reference evidence="1" key="1">
    <citation type="submission" date="2013-11" db="EMBL/GenBank/DDBJ databases">
        <title>Genome sequence of the fusiform rust pathogen reveals effectors for host alternation and coevolution with pine.</title>
        <authorList>
            <consortium name="DOE Joint Genome Institute"/>
            <person name="Smith K."/>
            <person name="Pendleton A."/>
            <person name="Kubisiak T."/>
            <person name="Anderson C."/>
            <person name="Salamov A."/>
            <person name="Aerts A."/>
            <person name="Riley R."/>
            <person name="Clum A."/>
            <person name="Lindquist E."/>
            <person name="Ence D."/>
            <person name="Campbell M."/>
            <person name="Kronenberg Z."/>
            <person name="Feau N."/>
            <person name="Dhillon B."/>
            <person name="Hamelin R."/>
            <person name="Burleigh J."/>
            <person name="Smith J."/>
            <person name="Yandell M."/>
            <person name="Nelson C."/>
            <person name="Grigoriev I."/>
            <person name="Davis J."/>
        </authorList>
    </citation>
    <scope>NUCLEOTIDE SEQUENCE</scope>
    <source>
        <strain evidence="1">G11</strain>
    </source>
</reference>
<comment type="caution">
    <text evidence="1">The sequence shown here is derived from an EMBL/GenBank/DDBJ whole genome shotgun (WGS) entry which is preliminary data.</text>
</comment>
<evidence type="ECO:0000313" key="1">
    <source>
        <dbReference type="EMBL" id="KAG0144422.1"/>
    </source>
</evidence>
<organism evidence="1 2">
    <name type="scientific">Cronartium quercuum f. sp. fusiforme G11</name>
    <dbReference type="NCBI Taxonomy" id="708437"/>
    <lineage>
        <taxon>Eukaryota</taxon>
        <taxon>Fungi</taxon>
        <taxon>Dikarya</taxon>
        <taxon>Basidiomycota</taxon>
        <taxon>Pucciniomycotina</taxon>
        <taxon>Pucciniomycetes</taxon>
        <taxon>Pucciniales</taxon>
        <taxon>Coleosporiaceae</taxon>
        <taxon>Cronartium</taxon>
    </lineage>
</organism>
<accession>A0A9P6NHS3</accession>
<keyword evidence="2" id="KW-1185">Reference proteome</keyword>
<protein>
    <submittedName>
        <fullName evidence="1">Uncharacterized protein</fullName>
    </submittedName>
</protein>
<dbReference type="AlphaFoldDB" id="A0A9P6NHS3"/>
<name>A0A9P6NHS3_9BASI</name>
<dbReference type="EMBL" id="MU167295">
    <property type="protein sequence ID" value="KAG0144422.1"/>
    <property type="molecule type" value="Genomic_DNA"/>
</dbReference>
<evidence type="ECO:0000313" key="2">
    <source>
        <dbReference type="Proteomes" id="UP000886653"/>
    </source>
</evidence>